<comment type="caution">
    <text evidence="1">The sequence shown here is derived from an EMBL/GenBank/DDBJ whole genome shotgun (WGS) entry which is preliminary data.</text>
</comment>
<sequence>MADRAVFSIRFSRLLPLRVDVDVDVDVEEEEQEAFSYGSALALDWARSLAVRPLPNRFVRFGISSIG</sequence>
<dbReference type="RefSeq" id="WP_160418953.1">
    <property type="nucleotide sequence ID" value="NZ_WTKP01000006.1"/>
</dbReference>
<protein>
    <submittedName>
        <fullName evidence="1">Uncharacterized protein</fullName>
    </submittedName>
</protein>
<evidence type="ECO:0000313" key="2">
    <source>
        <dbReference type="Proteomes" id="UP000437638"/>
    </source>
</evidence>
<dbReference type="AlphaFoldDB" id="A0A7X3KR76"/>
<organism evidence="1 2">
    <name type="scientific">Vreelandella zhuhanensis</name>
    <dbReference type="NCBI Taxonomy" id="2684210"/>
    <lineage>
        <taxon>Bacteria</taxon>
        <taxon>Pseudomonadati</taxon>
        <taxon>Pseudomonadota</taxon>
        <taxon>Gammaproteobacteria</taxon>
        <taxon>Oceanospirillales</taxon>
        <taxon>Halomonadaceae</taxon>
        <taxon>Vreelandella</taxon>
    </lineage>
</organism>
<name>A0A7X3KR76_9GAMM</name>
<gene>
    <name evidence="1" type="ORF">GPM19_10360</name>
</gene>
<dbReference type="Proteomes" id="UP000437638">
    <property type="component" value="Unassembled WGS sequence"/>
</dbReference>
<reference evidence="1 2" key="1">
    <citation type="submission" date="2019-12" db="EMBL/GenBank/DDBJ databases">
        <title>Halomonas rutogse sp. nov. isolated from two lakes on Tibetan Plateau.</title>
        <authorList>
            <person name="Gao P."/>
        </authorList>
    </citation>
    <scope>NUCLEOTIDE SEQUENCE [LARGE SCALE GENOMIC DNA]</scope>
    <source>
        <strain evidence="1 2">ZH2S</strain>
    </source>
</reference>
<evidence type="ECO:0000313" key="1">
    <source>
        <dbReference type="EMBL" id="MWJ28603.1"/>
    </source>
</evidence>
<keyword evidence="2" id="KW-1185">Reference proteome</keyword>
<accession>A0A7X3KR76</accession>
<dbReference type="EMBL" id="WTKP01000006">
    <property type="protein sequence ID" value="MWJ28603.1"/>
    <property type="molecule type" value="Genomic_DNA"/>
</dbReference>
<proteinExistence type="predicted"/>